<proteinExistence type="predicted"/>
<dbReference type="InterPro" id="IPR011701">
    <property type="entry name" value="MFS"/>
</dbReference>
<evidence type="ECO:0000256" key="4">
    <source>
        <dbReference type="ARBA" id="ARBA00022692"/>
    </source>
</evidence>
<evidence type="ECO:0000313" key="8">
    <source>
        <dbReference type="EMBL" id="GBQ05327.1"/>
    </source>
</evidence>
<keyword evidence="3" id="KW-1003">Cell membrane</keyword>
<dbReference type="Proteomes" id="UP001062901">
    <property type="component" value="Unassembled WGS sequence"/>
</dbReference>
<evidence type="ECO:0000256" key="5">
    <source>
        <dbReference type="ARBA" id="ARBA00022989"/>
    </source>
</evidence>
<accession>A0ABQ0NX32</accession>
<dbReference type="SUPFAM" id="SSF103473">
    <property type="entry name" value="MFS general substrate transporter"/>
    <property type="match status" value="1"/>
</dbReference>
<name>A0ABQ0NX32_9PROT</name>
<gene>
    <name evidence="8" type="ORF">AA15669_0412</name>
</gene>
<feature type="transmembrane region" description="Helical" evidence="7">
    <location>
        <begin position="265"/>
        <end position="284"/>
    </location>
</feature>
<keyword evidence="5 7" id="KW-1133">Transmembrane helix</keyword>
<evidence type="ECO:0000256" key="3">
    <source>
        <dbReference type="ARBA" id="ARBA00022475"/>
    </source>
</evidence>
<reference evidence="8" key="1">
    <citation type="submission" date="2013-04" db="EMBL/GenBank/DDBJ databases">
        <title>The genome sequencing project of 58 acetic acid bacteria.</title>
        <authorList>
            <person name="Okamoto-Kainuma A."/>
            <person name="Ishikawa M."/>
            <person name="Umino S."/>
            <person name="Koizumi Y."/>
            <person name="Shiwa Y."/>
            <person name="Yoshikawa H."/>
            <person name="Matsutani M."/>
            <person name="Matsushita K."/>
        </authorList>
    </citation>
    <scope>NUCLEOTIDE SEQUENCE</scope>
    <source>
        <strain evidence="8">DSM 15669</strain>
    </source>
</reference>
<organism evidence="8 9">
    <name type="scientific">Saccharibacter floricola DSM 15669</name>
    <dbReference type="NCBI Taxonomy" id="1123227"/>
    <lineage>
        <taxon>Bacteria</taxon>
        <taxon>Pseudomonadati</taxon>
        <taxon>Pseudomonadota</taxon>
        <taxon>Alphaproteobacteria</taxon>
        <taxon>Acetobacterales</taxon>
        <taxon>Acetobacteraceae</taxon>
        <taxon>Saccharibacter</taxon>
    </lineage>
</organism>
<comment type="subcellular location">
    <subcellularLocation>
        <location evidence="1">Cell membrane</location>
        <topology evidence="1">Multi-pass membrane protein</topology>
    </subcellularLocation>
</comment>
<feature type="transmembrane region" description="Helical" evidence="7">
    <location>
        <begin position="209"/>
        <end position="231"/>
    </location>
</feature>
<dbReference type="EMBL" id="BAQD01000004">
    <property type="protein sequence ID" value="GBQ05327.1"/>
    <property type="molecule type" value="Genomic_DNA"/>
</dbReference>
<protein>
    <submittedName>
        <fullName evidence="8">Major facilitator superfamily transporter</fullName>
    </submittedName>
</protein>
<feature type="transmembrane region" description="Helical" evidence="7">
    <location>
        <begin position="169"/>
        <end position="189"/>
    </location>
</feature>
<evidence type="ECO:0000256" key="6">
    <source>
        <dbReference type="ARBA" id="ARBA00023136"/>
    </source>
</evidence>
<evidence type="ECO:0000313" key="9">
    <source>
        <dbReference type="Proteomes" id="UP001062901"/>
    </source>
</evidence>
<dbReference type="Pfam" id="PF07690">
    <property type="entry name" value="MFS_1"/>
    <property type="match status" value="1"/>
</dbReference>
<feature type="transmembrane region" description="Helical" evidence="7">
    <location>
        <begin position="89"/>
        <end position="111"/>
    </location>
</feature>
<dbReference type="PANTHER" id="PTHR43266">
    <property type="entry name" value="MACROLIDE-EFFLUX PROTEIN"/>
    <property type="match status" value="1"/>
</dbReference>
<evidence type="ECO:0000256" key="7">
    <source>
        <dbReference type="SAM" id="Phobius"/>
    </source>
</evidence>
<comment type="caution">
    <text evidence="8">The sequence shown here is derived from an EMBL/GenBank/DDBJ whole genome shotgun (WGS) entry which is preliminary data.</text>
</comment>
<evidence type="ECO:0000256" key="1">
    <source>
        <dbReference type="ARBA" id="ARBA00004651"/>
    </source>
</evidence>
<keyword evidence="9" id="KW-1185">Reference proteome</keyword>
<evidence type="ECO:0000256" key="2">
    <source>
        <dbReference type="ARBA" id="ARBA00022448"/>
    </source>
</evidence>
<dbReference type="InterPro" id="IPR036259">
    <property type="entry name" value="MFS_trans_sf"/>
</dbReference>
<feature type="transmembrane region" description="Helical" evidence="7">
    <location>
        <begin position="238"/>
        <end position="259"/>
    </location>
</feature>
<feature type="transmembrane region" description="Helical" evidence="7">
    <location>
        <begin position="40"/>
        <end position="68"/>
    </location>
</feature>
<dbReference type="PANTHER" id="PTHR43266:SF2">
    <property type="entry name" value="MAJOR FACILITATOR SUPERFAMILY (MFS) PROFILE DOMAIN-CONTAINING PROTEIN"/>
    <property type="match status" value="1"/>
</dbReference>
<feature type="transmembrane region" description="Helical" evidence="7">
    <location>
        <begin position="296"/>
        <end position="315"/>
    </location>
</feature>
<dbReference type="Gene3D" id="1.20.1250.20">
    <property type="entry name" value="MFS general substrate transporter like domains"/>
    <property type="match status" value="1"/>
</dbReference>
<keyword evidence="6 7" id="KW-0472">Membrane</keyword>
<keyword evidence="2" id="KW-0813">Transport</keyword>
<sequence>MGAVATLSFVLPYLILSPLAGSLGDHFPRTRLLQCYKYSELVAVLLSSIGILTDTIPLMLSALLAFGVQITLISPVKLGLLPDLTSDDHLVTANGLLDGATFMAILAGTALASLLPPIWICVTMLGMALIGIGSSLAIRSPSQGNEPINIHWLSNLRHMIYVTHHAGKLGVALLLSLFWGVASALVTLIPSFMHHLAQHTALPLSEPHAASVLMLSTTLTLGVGALCAGLIPNSRHISTSLFIAMLLASIGFFCNLSWSTDLTCLILGGFAAGLCSSQFYAHLIERTQGETSTISAGNNILNAIAMSIASLLLMLV</sequence>
<keyword evidence="4 7" id="KW-0812">Transmembrane</keyword>